<gene>
    <name evidence="4" type="ORF">GHT06_020645</name>
</gene>
<accession>A0AAD5PRQ5</accession>
<evidence type="ECO:0000313" key="5">
    <source>
        <dbReference type="Proteomes" id="UP000820818"/>
    </source>
</evidence>
<dbReference type="Pfam" id="PF03632">
    <property type="entry name" value="Glyco_hydro_65m"/>
    <property type="match status" value="1"/>
</dbReference>
<feature type="domain" description="Glycoside hydrolase family 65 central catalytic" evidence="3">
    <location>
        <begin position="294"/>
        <end position="400"/>
    </location>
</feature>
<comment type="similarity">
    <text evidence="1">Belongs to the glycosyl hydrolase 65 family.</text>
</comment>
<reference evidence="4 5" key="1">
    <citation type="submission" date="2022-05" db="EMBL/GenBank/DDBJ databases">
        <title>A multi-omics perspective on studying reproductive biology in Daphnia sinensis.</title>
        <authorList>
            <person name="Jia J."/>
        </authorList>
    </citation>
    <scope>NUCLEOTIDE SEQUENCE [LARGE SCALE GENOMIC DNA]</scope>
    <source>
        <strain evidence="4 5">WSL</strain>
    </source>
</reference>
<evidence type="ECO:0000256" key="1">
    <source>
        <dbReference type="ARBA" id="ARBA00006768"/>
    </source>
</evidence>
<proteinExistence type="inferred from homology"/>
<comment type="caution">
    <text evidence="4">The sequence shown here is derived from an EMBL/GenBank/DDBJ whole genome shotgun (WGS) entry which is preliminary data.</text>
</comment>
<dbReference type="Gene3D" id="1.50.10.10">
    <property type="match status" value="2"/>
</dbReference>
<feature type="chain" id="PRO_5042093376" description="Glycoside hydrolase family 65 central catalytic domain-containing protein" evidence="2">
    <location>
        <begin position="17"/>
        <end position="624"/>
    </location>
</feature>
<name>A0AAD5PRQ5_9CRUS</name>
<sequence>MFLPIGLLLFGAIVSGNQSMATESRAVDLSLDSRIFESNSLPVDELEMPSVGNGQLATGVYTDTVYMNGLYNGELGESHRARIPSQINIRMSVGANQTVTDQRFILDTEKGMFIERAVVDGAIVEQRTFAHRLITSLLVTQITVDFSQSGSDSLTLSLSDNPGPVSEDITFTPLQNYTQGPAGKEQTGQTKVVEDLQYQNGLSNVTVIYSEVTYNLTQSNDGHLELVRTHVDQWKKIWDSGNILMEGPNLELAKVVCGSMYYLLSSLPHEPVDANRRRFSGLSPGSLANGAFLKDYQGHSFWDTETWMFPPVLMLWPYVAKDLLLYRMSNICAARDRAVGTGYQGARFPWESGFTGVEVTPDCCPETRDNQQHITGDISFATRQYWAATGDTKWLYGENYSVMPPDEDHPYVDNSVYTNVIASYSIFFAEHAECQCGTSMTGDVPEAWLDIARKMKIPFDVERNYHPEFDGYQPGETIKQADVVLLGFPLMFVTDPVVRQNDLDIYENVTRVDGPAMTWSMHAIGHLETGDEAKGAAMLNRSFQPYLIEPFKVWNEAQNHKGAFNFITGMGGFLQSILFGYAGLRLTVEKLTANPILPPGITNFTLQGEFKQKCNSNNTCPTHF</sequence>
<dbReference type="EMBL" id="WJBH02000009">
    <property type="protein sequence ID" value="KAI9552765.1"/>
    <property type="molecule type" value="Genomic_DNA"/>
</dbReference>
<feature type="signal peptide" evidence="2">
    <location>
        <begin position="1"/>
        <end position="16"/>
    </location>
</feature>
<evidence type="ECO:0000256" key="2">
    <source>
        <dbReference type="SAM" id="SignalP"/>
    </source>
</evidence>
<dbReference type="GO" id="GO:0005975">
    <property type="term" value="P:carbohydrate metabolic process"/>
    <property type="evidence" value="ECO:0007669"/>
    <property type="project" value="InterPro"/>
</dbReference>
<dbReference type="InterPro" id="IPR012341">
    <property type="entry name" value="6hp_glycosidase-like_sf"/>
</dbReference>
<dbReference type="InterPro" id="IPR008928">
    <property type="entry name" value="6-hairpin_glycosidase_sf"/>
</dbReference>
<dbReference type="InterPro" id="IPR005195">
    <property type="entry name" value="Glyco_hydro_65_M"/>
</dbReference>
<dbReference type="Proteomes" id="UP000820818">
    <property type="component" value="Linkage Group LG9"/>
</dbReference>
<evidence type="ECO:0000313" key="4">
    <source>
        <dbReference type="EMBL" id="KAI9552765.1"/>
    </source>
</evidence>
<keyword evidence="5" id="KW-1185">Reference proteome</keyword>
<dbReference type="PANTHER" id="PTHR11051">
    <property type="entry name" value="GLYCOSYL HYDROLASE-RELATED"/>
    <property type="match status" value="1"/>
</dbReference>
<dbReference type="PANTHER" id="PTHR11051:SF8">
    <property type="entry name" value="PROTEIN-GLUCOSYLGALACTOSYLHYDROXYLYSINE GLUCOSIDASE"/>
    <property type="match status" value="1"/>
</dbReference>
<organism evidence="4 5">
    <name type="scientific">Daphnia sinensis</name>
    <dbReference type="NCBI Taxonomy" id="1820382"/>
    <lineage>
        <taxon>Eukaryota</taxon>
        <taxon>Metazoa</taxon>
        <taxon>Ecdysozoa</taxon>
        <taxon>Arthropoda</taxon>
        <taxon>Crustacea</taxon>
        <taxon>Branchiopoda</taxon>
        <taxon>Diplostraca</taxon>
        <taxon>Cladocera</taxon>
        <taxon>Anomopoda</taxon>
        <taxon>Daphniidae</taxon>
        <taxon>Daphnia</taxon>
        <taxon>Daphnia similis group</taxon>
    </lineage>
</organism>
<dbReference type="GO" id="GO:0004553">
    <property type="term" value="F:hydrolase activity, hydrolyzing O-glycosyl compounds"/>
    <property type="evidence" value="ECO:0007669"/>
    <property type="project" value="TreeGrafter"/>
</dbReference>
<evidence type="ECO:0000259" key="3">
    <source>
        <dbReference type="Pfam" id="PF03632"/>
    </source>
</evidence>
<protein>
    <recommendedName>
        <fullName evidence="3">Glycoside hydrolase family 65 central catalytic domain-containing protein</fullName>
    </recommendedName>
</protein>
<keyword evidence="2" id="KW-0732">Signal</keyword>
<dbReference type="AlphaFoldDB" id="A0AAD5PRQ5"/>
<dbReference type="SUPFAM" id="SSF48208">
    <property type="entry name" value="Six-hairpin glycosidases"/>
    <property type="match status" value="1"/>
</dbReference>